<organism evidence="1 2">
    <name type="scientific">Candidatus Hakubella thermalkaliphila</name>
    <dbReference type="NCBI Taxonomy" id="2754717"/>
    <lineage>
        <taxon>Bacteria</taxon>
        <taxon>Bacillati</taxon>
        <taxon>Actinomycetota</taxon>
        <taxon>Actinomycetota incertae sedis</taxon>
        <taxon>Candidatus Hakubellales</taxon>
        <taxon>Candidatus Hakubellaceae</taxon>
        <taxon>Candidatus Hakubella</taxon>
    </lineage>
</organism>
<protein>
    <submittedName>
        <fullName evidence="1">Uncharacterized protein</fullName>
    </submittedName>
</protein>
<accession>A0A6V8Q3A4</accession>
<proteinExistence type="predicted"/>
<dbReference type="EMBL" id="BLSD01000008">
    <property type="protein sequence ID" value="GFP38554.1"/>
    <property type="molecule type" value="Genomic_DNA"/>
</dbReference>
<reference evidence="1 2" key="1">
    <citation type="journal article" date="2020" name="Front. Microbiol.">
        <title>Single-cell genomics of novel Actinobacteria with the Wood-Ljungdahl pathway discovered in a serpentinizing system.</title>
        <authorList>
            <person name="Merino N."/>
            <person name="Kawai M."/>
            <person name="Boyd E.S."/>
            <person name="Colman D.R."/>
            <person name="McGlynn S.E."/>
            <person name="Nealson K.H."/>
            <person name="Kurokawa K."/>
            <person name="Hongoh Y."/>
        </authorList>
    </citation>
    <scope>NUCLEOTIDE SEQUENCE [LARGE SCALE GENOMIC DNA]</scope>
    <source>
        <strain evidence="1 2">S47</strain>
    </source>
</reference>
<comment type="caution">
    <text evidence="1">The sequence shown here is derived from an EMBL/GenBank/DDBJ whole genome shotgun (WGS) entry which is preliminary data.</text>
</comment>
<evidence type="ECO:0000313" key="1">
    <source>
        <dbReference type="EMBL" id="GFP38554.1"/>
    </source>
</evidence>
<name>A0A6V8Q3A4_9ACTN</name>
<gene>
    <name evidence="1" type="ORF">HKBW3S47_00255</name>
</gene>
<dbReference type="Proteomes" id="UP000569018">
    <property type="component" value="Unassembled WGS sequence"/>
</dbReference>
<sequence length="89" mass="9522">MPFEKKTSPSAIPVYGLSDQTITVERSTVGWLSSSATKRLYLSSDVSGLSVIFNKQVGPAKFPLSPGVEFAWCRLVCAAAMSHKSLSIG</sequence>
<evidence type="ECO:0000313" key="2">
    <source>
        <dbReference type="Proteomes" id="UP000569018"/>
    </source>
</evidence>
<dbReference type="AlphaFoldDB" id="A0A6V8Q3A4"/>